<name>A0A1W6JXK9_9CREN</name>
<gene>
    <name evidence="1" type="ORF">B6F84_02685</name>
</gene>
<dbReference type="AlphaFoldDB" id="A0A1W6JXK9"/>
<dbReference type="EMBL" id="CP020477">
    <property type="protein sequence ID" value="ARM75041.1"/>
    <property type="molecule type" value="Genomic_DNA"/>
</dbReference>
<dbReference type="GeneID" id="41589790"/>
<dbReference type="STRING" id="282676.B6F84_02685"/>
<proteinExistence type="predicted"/>
<dbReference type="Proteomes" id="UP000193404">
    <property type="component" value="Chromosome"/>
</dbReference>
<dbReference type="RefSeq" id="WP_148690797.1">
    <property type="nucleotide sequence ID" value="NZ_CP020477.1"/>
</dbReference>
<organism evidence="1 2">
    <name type="scientific">Acidianus manzaensis</name>
    <dbReference type="NCBI Taxonomy" id="282676"/>
    <lineage>
        <taxon>Archaea</taxon>
        <taxon>Thermoproteota</taxon>
        <taxon>Thermoprotei</taxon>
        <taxon>Sulfolobales</taxon>
        <taxon>Sulfolobaceae</taxon>
        <taxon>Acidianus</taxon>
    </lineage>
</organism>
<keyword evidence="2" id="KW-1185">Reference proteome</keyword>
<dbReference type="KEGG" id="aman:B6F84_02685"/>
<evidence type="ECO:0000313" key="1">
    <source>
        <dbReference type="EMBL" id="ARM75041.1"/>
    </source>
</evidence>
<protein>
    <submittedName>
        <fullName evidence="1">Uncharacterized protein</fullName>
    </submittedName>
</protein>
<accession>A0A1W6JXK9</accession>
<sequence length="199" mass="23108">MKLKISWLKIPSDLIPHESNENEDLDVVAEGIVETLEQNQNENFELDDKLLIISSIYSSRIIEDLFSNTSYLLGRWGGKYYSGDISASIGEAIVYSFLEQRFSIKLTDIIPLRQVKFQGIITDTFINIEKYPKLKEFLDTEKGTLYTNIRSMIKYDRRTLAKNISKDIIISENLRYPDNYSLLSYLIEMKNLYLVVITP</sequence>
<reference evidence="1 2" key="1">
    <citation type="submission" date="2017-03" db="EMBL/GenBank/DDBJ databases">
        <title>Sulfur activation and transportation mechanism of thermophilic Archaea Acidianus manzaensis YN-25.</title>
        <authorList>
            <person name="Ma Y."/>
            <person name="Yang Y."/>
            <person name="Xia J."/>
        </authorList>
    </citation>
    <scope>NUCLEOTIDE SEQUENCE [LARGE SCALE GENOMIC DNA]</scope>
    <source>
        <strain evidence="1 2">YN-25</strain>
    </source>
</reference>
<evidence type="ECO:0000313" key="2">
    <source>
        <dbReference type="Proteomes" id="UP000193404"/>
    </source>
</evidence>
<dbReference type="OrthoDB" id="33740at2157"/>